<accession>M7TP60</accession>
<dbReference type="InterPro" id="IPR002052">
    <property type="entry name" value="DNA_methylase_N6_adenine_CS"/>
</dbReference>
<dbReference type="Pfam" id="PF05063">
    <property type="entry name" value="MT-A70"/>
    <property type="match status" value="1"/>
</dbReference>
<dbReference type="HOGENOM" id="CLU_027091_4_0_1"/>
<proteinExistence type="inferred from homology"/>
<dbReference type="PROSITE" id="PS51143">
    <property type="entry name" value="MT_A70"/>
    <property type="match status" value="1"/>
</dbReference>
<dbReference type="KEGG" id="ela:UCREL1_4487"/>
<dbReference type="PROSITE" id="PS00092">
    <property type="entry name" value="N6_MTASE"/>
    <property type="match status" value="1"/>
</dbReference>
<organism evidence="3 4">
    <name type="scientific">Eutypa lata (strain UCR-EL1)</name>
    <name type="common">Grapevine dieback disease fungus</name>
    <name type="synonym">Eutypa armeniacae</name>
    <dbReference type="NCBI Taxonomy" id="1287681"/>
    <lineage>
        <taxon>Eukaryota</taxon>
        <taxon>Fungi</taxon>
        <taxon>Dikarya</taxon>
        <taxon>Ascomycota</taxon>
        <taxon>Pezizomycotina</taxon>
        <taxon>Sordariomycetes</taxon>
        <taxon>Xylariomycetidae</taxon>
        <taxon>Xylariales</taxon>
        <taxon>Diatrypaceae</taxon>
        <taxon>Eutypa</taxon>
    </lineage>
</organism>
<dbReference type="GO" id="GO:0003676">
    <property type="term" value="F:nucleic acid binding"/>
    <property type="evidence" value="ECO:0007669"/>
    <property type="project" value="InterPro"/>
</dbReference>
<evidence type="ECO:0000313" key="4">
    <source>
        <dbReference type="Proteomes" id="UP000012174"/>
    </source>
</evidence>
<dbReference type="InterPro" id="IPR029063">
    <property type="entry name" value="SAM-dependent_MTases_sf"/>
</dbReference>
<dbReference type="GO" id="GO:0032259">
    <property type="term" value="P:methylation"/>
    <property type="evidence" value="ECO:0007669"/>
    <property type="project" value="InterPro"/>
</dbReference>
<dbReference type="AlphaFoldDB" id="M7TP60"/>
<evidence type="ECO:0000313" key="3">
    <source>
        <dbReference type="EMBL" id="EMR68500.1"/>
    </source>
</evidence>
<evidence type="ECO:0000256" key="2">
    <source>
        <dbReference type="SAM" id="MobiDB-lite"/>
    </source>
</evidence>
<feature type="region of interest" description="Disordered" evidence="2">
    <location>
        <begin position="148"/>
        <end position="167"/>
    </location>
</feature>
<dbReference type="PANTHER" id="PTHR12829">
    <property type="entry name" value="N6-ADENOSINE-METHYLTRANSFERASE"/>
    <property type="match status" value="1"/>
</dbReference>
<dbReference type="GO" id="GO:0005634">
    <property type="term" value="C:nucleus"/>
    <property type="evidence" value="ECO:0007669"/>
    <property type="project" value="TreeGrafter"/>
</dbReference>
<name>M7TP60_EUTLA</name>
<evidence type="ECO:0000256" key="1">
    <source>
        <dbReference type="PROSITE-ProRule" id="PRU00489"/>
    </source>
</evidence>
<dbReference type="EMBL" id="KB706234">
    <property type="protein sequence ID" value="EMR68500.1"/>
    <property type="molecule type" value="Genomic_DNA"/>
</dbReference>
<protein>
    <submittedName>
        <fullName evidence="3">Putative mt-a70 family protein</fullName>
    </submittedName>
</protein>
<comment type="similarity">
    <text evidence="1">Belongs to the MT-A70-like family.</text>
</comment>
<dbReference type="OrthoDB" id="61116at2759"/>
<dbReference type="STRING" id="1287681.M7TP60"/>
<sequence>MEEKSCILFESPDKSVVLVDIPRSIEEAQVLPGKAIDRRLVSSSPVEKPWGTPEPRNDDGCTAHSSTSPSAAIAELMTLETVRAALGEVRSSGYGGPWCLPRVVAREPAGSNAGEDSKEDSQQVISLESKAGDVGITISCQGEEQIPLETNAGKDSPPPPSSPPFIPEQSHYLHGSIVSQRSAFLQTAPLFDLIVLDPPWPSRSAKRKRKNRDGGGGSYATAYGMREARGLLSQIPIAAHLKPDGGLVAIWITNKAAVADLVLDEVFPQQWGLEPLGEWTWVKITSSAGGEPVVDLEARWRKPWERLLIARRKGSTAKLPSGYNGINKSKVILAVPDVHSRKPNLRALFKDILPDGYVGLEVFARNLTAGWWSWGDEVLRFQQRDHWIQS</sequence>
<dbReference type="GO" id="GO:0008168">
    <property type="term" value="F:methyltransferase activity"/>
    <property type="evidence" value="ECO:0007669"/>
    <property type="project" value="InterPro"/>
</dbReference>
<gene>
    <name evidence="3" type="ORF">UCREL1_4487</name>
</gene>
<dbReference type="eggNOG" id="KOG2356">
    <property type="taxonomic scope" value="Eukaryota"/>
</dbReference>
<dbReference type="OMA" id="WWSWGDQ"/>
<dbReference type="PANTHER" id="PTHR12829:SF4">
    <property type="entry name" value="N(6)-ADENINE-SPECIFIC METHYLTRANSFERASE METTL4"/>
    <property type="match status" value="1"/>
</dbReference>
<dbReference type="InterPro" id="IPR007757">
    <property type="entry name" value="MT-A70-like"/>
</dbReference>
<feature type="region of interest" description="Disordered" evidence="2">
    <location>
        <begin position="41"/>
        <end position="68"/>
    </location>
</feature>
<dbReference type="Proteomes" id="UP000012174">
    <property type="component" value="Unassembled WGS sequence"/>
</dbReference>
<keyword evidence="4" id="KW-1185">Reference proteome</keyword>
<dbReference type="SUPFAM" id="SSF53335">
    <property type="entry name" value="S-adenosyl-L-methionine-dependent methyltransferases"/>
    <property type="match status" value="1"/>
</dbReference>
<feature type="compositionally biased region" description="Pro residues" evidence="2">
    <location>
        <begin position="156"/>
        <end position="166"/>
    </location>
</feature>
<reference evidence="4" key="1">
    <citation type="journal article" date="2013" name="Genome Announc.">
        <title>Draft genome sequence of the grapevine dieback fungus Eutypa lata UCR-EL1.</title>
        <authorList>
            <person name="Blanco-Ulate B."/>
            <person name="Rolshausen P.E."/>
            <person name="Cantu D."/>
        </authorList>
    </citation>
    <scope>NUCLEOTIDE SEQUENCE [LARGE SCALE GENOMIC DNA]</scope>
    <source>
        <strain evidence="4">UCR-EL1</strain>
    </source>
</reference>